<evidence type="ECO:0000313" key="5">
    <source>
        <dbReference type="Proteomes" id="UP000583800"/>
    </source>
</evidence>
<dbReference type="InterPro" id="IPR001647">
    <property type="entry name" value="HTH_TetR"/>
</dbReference>
<feature type="domain" description="HTH tetR-type" evidence="3">
    <location>
        <begin position="6"/>
        <end position="66"/>
    </location>
</feature>
<dbReference type="Gene3D" id="1.10.357.10">
    <property type="entry name" value="Tetracycline Repressor, domain 2"/>
    <property type="match status" value="1"/>
</dbReference>
<reference evidence="4 5" key="1">
    <citation type="submission" date="2020-08" db="EMBL/GenBank/DDBJ databases">
        <title>Sequencing the genomes of 1000 actinobacteria strains.</title>
        <authorList>
            <person name="Klenk H.-P."/>
        </authorList>
    </citation>
    <scope>NUCLEOTIDE SEQUENCE [LARGE SCALE GENOMIC DNA]</scope>
    <source>
        <strain evidence="4 5">DSM 45913</strain>
    </source>
</reference>
<evidence type="ECO:0000259" key="3">
    <source>
        <dbReference type="PROSITE" id="PS50977"/>
    </source>
</evidence>
<accession>A0A7X0EX06</accession>
<evidence type="ECO:0000256" key="2">
    <source>
        <dbReference type="PROSITE-ProRule" id="PRU00335"/>
    </source>
</evidence>
<sequence length="191" mass="20125">MGRPSRHDADHLLDVAVALAAAGGPGAVTAVAVAREAGAPSGSVYHRFPGRSALLAALWLRTVERFQEGFLAALETMPATEAAPTAARHVVAWSRAHPRECGVLLYGAADFGERHWPAEAQERLERANGRVAGALRALAGRLGRDDVERIVIATVDLPYAVVRRHLVSGRAIPESAESTVADCAVALLEAS</sequence>
<name>A0A7X0EX06_9ACTN</name>
<keyword evidence="1 2" id="KW-0238">DNA-binding</keyword>
<evidence type="ECO:0000313" key="4">
    <source>
        <dbReference type="EMBL" id="MBB6347567.1"/>
    </source>
</evidence>
<evidence type="ECO:0000256" key="1">
    <source>
        <dbReference type="ARBA" id="ARBA00023125"/>
    </source>
</evidence>
<feature type="DNA-binding region" description="H-T-H motif" evidence="2">
    <location>
        <begin position="29"/>
        <end position="48"/>
    </location>
</feature>
<protein>
    <submittedName>
        <fullName evidence="4">AcrR family transcriptional regulator</fullName>
    </submittedName>
</protein>
<keyword evidence="5" id="KW-1185">Reference proteome</keyword>
<dbReference type="Proteomes" id="UP000583800">
    <property type="component" value="Unassembled WGS sequence"/>
</dbReference>
<proteinExistence type="predicted"/>
<gene>
    <name evidence="4" type="ORF">FHU36_004112</name>
</gene>
<dbReference type="PROSITE" id="PS50977">
    <property type="entry name" value="HTH_TETR_2"/>
    <property type="match status" value="1"/>
</dbReference>
<comment type="caution">
    <text evidence="4">The sequence shown here is derived from an EMBL/GenBank/DDBJ whole genome shotgun (WGS) entry which is preliminary data.</text>
</comment>
<dbReference type="GO" id="GO:0003677">
    <property type="term" value="F:DNA binding"/>
    <property type="evidence" value="ECO:0007669"/>
    <property type="project" value="UniProtKB-UniRule"/>
</dbReference>
<organism evidence="4 5">
    <name type="scientific">Nonomuraea muscovyensis</name>
    <dbReference type="NCBI Taxonomy" id="1124761"/>
    <lineage>
        <taxon>Bacteria</taxon>
        <taxon>Bacillati</taxon>
        <taxon>Actinomycetota</taxon>
        <taxon>Actinomycetes</taxon>
        <taxon>Streptosporangiales</taxon>
        <taxon>Streptosporangiaceae</taxon>
        <taxon>Nonomuraea</taxon>
    </lineage>
</organism>
<dbReference type="EMBL" id="JACHJB010000002">
    <property type="protein sequence ID" value="MBB6347567.1"/>
    <property type="molecule type" value="Genomic_DNA"/>
</dbReference>
<dbReference type="RefSeq" id="WP_185085488.1">
    <property type="nucleotide sequence ID" value="NZ_JACHJB010000002.1"/>
</dbReference>
<dbReference type="Pfam" id="PF00440">
    <property type="entry name" value="TetR_N"/>
    <property type="match status" value="1"/>
</dbReference>
<dbReference type="InterPro" id="IPR009057">
    <property type="entry name" value="Homeodomain-like_sf"/>
</dbReference>
<dbReference type="AlphaFoldDB" id="A0A7X0EX06"/>
<dbReference type="SUPFAM" id="SSF46689">
    <property type="entry name" value="Homeodomain-like"/>
    <property type="match status" value="1"/>
</dbReference>